<evidence type="ECO:0000313" key="2">
    <source>
        <dbReference type="EMBL" id="CAH3039209.1"/>
    </source>
</evidence>
<feature type="domain" description="Integrase core" evidence="1">
    <location>
        <begin position="191"/>
        <end position="244"/>
    </location>
</feature>
<protein>
    <recommendedName>
        <fullName evidence="1">Integrase core domain-containing protein</fullName>
    </recommendedName>
</protein>
<sequence length="244" mass="28284">AVIENSKLDYFKQEYTDLEKLLCEYEQHQLASDISLKENLTIRLENAVQALQNLSPFVSDANSEAVLEVTRNFQLMFWNCYRRLVNGQVGRPKYDIKEETLIELRSLGFSWEDISHMLLVSRWTVHRRVSDFGLNHLPRFSDVADEQLDSKVSALQREHGCLVGSSMVLGQLRSEGLIIQQERVRKCLARVDPQNVYGWPSRVRTGHGGENRQVWKLMEERRGPNRGSCLVGSSTHNQRIERLW</sequence>
<dbReference type="PANTHER" id="PTHR46791:SF5">
    <property type="entry name" value="CLR5 DOMAIN-CONTAINING PROTEIN-RELATED"/>
    <property type="match status" value="1"/>
</dbReference>
<evidence type="ECO:0000259" key="1">
    <source>
        <dbReference type="Pfam" id="PF24764"/>
    </source>
</evidence>
<feature type="non-terminal residue" evidence="2">
    <location>
        <position position="1"/>
    </location>
</feature>
<accession>A0ABN8MZA1</accession>
<evidence type="ECO:0000313" key="3">
    <source>
        <dbReference type="Proteomes" id="UP001159405"/>
    </source>
</evidence>
<organism evidence="2 3">
    <name type="scientific">Porites lobata</name>
    <dbReference type="NCBI Taxonomy" id="104759"/>
    <lineage>
        <taxon>Eukaryota</taxon>
        <taxon>Metazoa</taxon>
        <taxon>Cnidaria</taxon>
        <taxon>Anthozoa</taxon>
        <taxon>Hexacorallia</taxon>
        <taxon>Scleractinia</taxon>
        <taxon>Fungiina</taxon>
        <taxon>Poritidae</taxon>
        <taxon>Porites</taxon>
    </lineage>
</organism>
<proteinExistence type="predicted"/>
<dbReference type="Proteomes" id="UP001159405">
    <property type="component" value="Unassembled WGS sequence"/>
</dbReference>
<gene>
    <name evidence="2" type="ORF">PLOB_00043075</name>
</gene>
<dbReference type="Pfam" id="PF24764">
    <property type="entry name" value="rva_4"/>
    <property type="match status" value="1"/>
</dbReference>
<comment type="caution">
    <text evidence="2">The sequence shown here is derived from an EMBL/GenBank/DDBJ whole genome shotgun (WGS) entry which is preliminary data.</text>
</comment>
<dbReference type="InterPro" id="IPR058913">
    <property type="entry name" value="Integrase_dom_put"/>
</dbReference>
<keyword evidence="3" id="KW-1185">Reference proteome</keyword>
<dbReference type="PANTHER" id="PTHR46791">
    <property type="entry name" value="EXPRESSED PROTEIN"/>
    <property type="match status" value="1"/>
</dbReference>
<reference evidence="2 3" key="1">
    <citation type="submission" date="2022-05" db="EMBL/GenBank/DDBJ databases">
        <authorList>
            <consortium name="Genoscope - CEA"/>
            <person name="William W."/>
        </authorList>
    </citation>
    <scope>NUCLEOTIDE SEQUENCE [LARGE SCALE GENOMIC DNA]</scope>
</reference>
<name>A0ABN8MZA1_9CNID</name>
<dbReference type="EMBL" id="CALNXK010000007">
    <property type="protein sequence ID" value="CAH3039209.1"/>
    <property type="molecule type" value="Genomic_DNA"/>
</dbReference>